<dbReference type="KEGG" id="pbv:AR543_05205"/>
<keyword evidence="3" id="KW-1185">Reference proteome</keyword>
<feature type="transmembrane region" description="Helical" evidence="1">
    <location>
        <begin position="209"/>
        <end position="228"/>
    </location>
</feature>
<dbReference type="AlphaFoldDB" id="A0A172ZCX3"/>
<keyword evidence="1" id="KW-0812">Transmembrane</keyword>
<name>A0A172ZCX3_9BACL</name>
<proteinExistence type="predicted"/>
<feature type="transmembrane region" description="Helical" evidence="1">
    <location>
        <begin position="137"/>
        <end position="158"/>
    </location>
</feature>
<accession>A0A172ZCX3</accession>
<sequence length="238" mass="27654">MFDFKNGWVLTRKEISQNRIMFVWAAAFMLYMSLLVGGLYFISVGEVLDSGMIDFIMLISALMLGTDYSRRAFRMMREDMYTELLAYYRTLPIPFAAVLGSRLQQMIIMFVYNWIIFFTVVYVFGARHIPNMTLDGYFAFALCWAGIGLLLLSVYIYWEFTTNYKQYRTYNLIVLVVLIIFGAVGTFSHSNISGQLLRISIQDRLASPMVWILMAAGVAAMFIAFWWTDRKAKKRDLM</sequence>
<reference evidence="3" key="1">
    <citation type="submission" date="2015-10" db="EMBL/GenBank/DDBJ databases">
        <title>Genome of Paenibacillus bovis sp. nov.</title>
        <authorList>
            <person name="Wu Z."/>
            <person name="Gao C."/>
            <person name="Liu Z."/>
            <person name="Zheng H."/>
        </authorList>
    </citation>
    <scope>NUCLEOTIDE SEQUENCE [LARGE SCALE GENOMIC DNA]</scope>
    <source>
        <strain evidence="3">BD3526</strain>
    </source>
</reference>
<keyword evidence="1" id="KW-1133">Transmembrane helix</keyword>
<feature type="transmembrane region" description="Helical" evidence="1">
    <location>
        <begin position="170"/>
        <end position="189"/>
    </location>
</feature>
<keyword evidence="1" id="KW-0472">Membrane</keyword>
<organism evidence="2 3">
    <name type="scientific">Paenibacillus bovis</name>
    <dbReference type="NCBI Taxonomy" id="1616788"/>
    <lineage>
        <taxon>Bacteria</taxon>
        <taxon>Bacillati</taxon>
        <taxon>Bacillota</taxon>
        <taxon>Bacilli</taxon>
        <taxon>Bacillales</taxon>
        <taxon>Paenibacillaceae</taxon>
        <taxon>Paenibacillus</taxon>
    </lineage>
</organism>
<feature type="transmembrane region" description="Helical" evidence="1">
    <location>
        <begin position="21"/>
        <end position="42"/>
    </location>
</feature>
<reference evidence="2 3" key="2">
    <citation type="journal article" date="2016" name="Int. J. Syst. Evol. Microbiol.">
        <title>Paenibacillus bovis sp. nov., isolated from raw yak (Bos grunniens) milk.</title>
        <authorList>
            <person name="Gao C."/>
            <person name="Han J."/>
            <person name="Liu Z."/>
            <person name="Xu X."/>
            <person name="Hang F."/>
            <person name="Wu Z."/>
        </authorList>
    </citation>
    <scope>NUCLEOTIDE SEQUENCE [LARGE SCALE GENOMIC DNA]</scope>
    <source>
        <strain evidence="2 3">BD3526</strain>
    </source>
</reference>
<feature type="transmembrane region" description="Helical" evidence="1">
    <location>
        <begin position="48"/>
        <end position="68"/>
    </location>
</feature>
<dbReference type="OrthoDB" id="2678055at2"/>
<evidence type="ECO:0000313" key="2">
    <source>
        <dbReference type="EMBL" id="ANF95468.1"/>
    </source>
</evidence>
<gene>
    <name evidence="2" type="ORF">AR543_05205</name>
</gene>
<dbReference type="RefSeq" id="WP_060532417.1">
    <property type="nucleotide sequence ID" value="NZ_CP013023.1"/>
</dbReference>
<evidence type="ECO:0000256" key="1">
    <source>
        <dbReference type="SAM" id="Phobius"/>
    </source>
</evidence>
<feature type="transmembrane region" description="Helical" evidence="1">
    <location>
        <begin position="107"/>
        <end position="125"/>
    </location>
</feature>
<dbReference type="Proteomes" id="UP000078148">
    <property type="component" value="Chromosome"/>
</dbReference>
<evidence type="ECO:0000313" key="3">
    <source>
        <dbReference type="Proteomes" id="UP000078148"/>
    </source>
</evidence>
<dbReference type="STRING" id="1616788.AR543_05205"/>
<protein>
    <submittedName>
        <fullName evidence="2">Uncharacterized protein</fullName>
    </submittedName>
</protein>
<dbReference type="EMBL" id="CP013023">
    <property type="protein sequence ID" value="ANF95468.1"/>
    <property type="molecule type" value="Genomic_DNA"/>
</dbReference>